<dbReference type="PANTHER" id="PTHR10587:SF80">
    <property type="entry name" value="CHITOOLIGOSACCHARIDE DEACETYLASE"/>
    <property type="match status" value="1"/>
</dbReference>
<gene>
    <name evidence="2" type="ORF">BAA01_08435</name>
</gene>
<name>A0A1Y3PQI5_9BACI</name>
<feature type="domain" description="NodB homology" evidence="1">
    <location>
        <begin position="133"/>
        <end position="309"/>
    </location>
</feature>
<comment type="caution">
    <text evidence="2">The sequence shown here is derived from an EMBL/GenBank/DDBJ whole genome shotgun (WGS) entry which is preliminary data.</text>
</comment>
<dbReference type="InterPro" id="IPR050248">
    <property type="entry name" value="Polysacc_deacetylase_ArnD"/>
</dbReference>
<organism evidence="2 3">
    <name type="scientific">Bacillus thermozeamaize</name>
    <dbReference type="NCBI Taxonomy" id="230954"/>
    <lineage>
        <taxon>Bacteria</taxon>
        <taxon>Bacillati</taxon>
        <taxon>Bacillota</taxon>
        <taxon>Bacilli</taxon>
        <taxon>Bacillales</taxon>
        <taxon>Bacillaceae</taxon>
        <taxon>Bacillus</taxon>
    </lineage>
</organism>
<reference evidence="3" key="1">
    <citation type="submission" date="2016-06" db="EMBL/GenBank/DDBJ databases">
        <authorList>
            <person name="Nascimento L."/>
            <person name="Pereira R.V."/>
            <person name="Martins L.F."/>
            <person name="Quaggio R.B."/>
            <person name="Silva A.M."/>
            <person name="Setubal J.C."/>
        </authorList>
    </citation>
    <scope>NUCLEOTIDE SEQUENCE [LARGE SCALE GENOMIC DNA]</scope>
</reference>
<dbReference type="GO" id="GO:0016810">
    <property type="term" value="F:hydrolase activity, acting on carbon-nitrogen (but not peptide) bonds"/>
    <property type="evidence" value="ECO:0007669"/>
    <property type="project" value="InterPro"/>
</dbReference>
<dbReference type="EMBL" id="LZRT01000062">
    <property type="protein sequence ID" value="OUM88386.1"/>
    <property type="molecule type" value="Genomic_DNA"/>
</dbReference>
<accession>A0A1Y3PQI5</accession>
<dbReference type="Proteomes" id="UP000196475">
    <property type="component" value="Unassembled WGS sequence"/>
</dbReference>
<evidence type="ECO:0000313" key="2">
    <source>
        <dbReference type="EMBL" id="OUM88386.1"/>
    </source>
</evidence>
<dbReference type="CDD" id="cd10950">
    <property type="entry name" value="CE4_BsYlxY_like"/>
    <property type="match status" value="1"/>
</dbReference>
<dbReference type="AlphaFoldDB" id="A0A1Y3PQI5"/>
<dbReference type="PROSITE" id="PS51677">
    <property type="entry name" value="NODB"/>
    <property type="match status" value="1"/>
</dbReference>
<dbReference type="InterPro" id="IPR002509">
    <property type="entry name" value="NODB_dom"/>
</dbReference>
<evidence type="ECO:0000313" key="3">
    <source>
        <dbReference type="Proteomes" id="UP000196475"/>
    </source>
</evidence>
<dbReference type="PANTHER" id="PTHR10587">
    <property type="entry name" value="GLYCOSYL TRANSFERASE-RELATED"/>
    <property type="match status" value="1"/>
</dbReference>
<dbReference type="Gene3D" id="3.20.20.370">
    <property type="entry name" value="Glycoside hydrolase/deacetylase"/>
    <property type="match status" value="1"/>
</dbReference>
<dbReference type="Pfam" id="PF01522">
    <property type="entry name" value="Polysacc_deac_1"/>
    <property type="match status" value="1"/>
</dbReference>
<dbReference type="GO" id="GO:0005975">
    <property type="term" value="P:carbohydrate metabolic process"/>
    <property type="evidence" value="ECO:0007669"/>
    <property type="project" value="InterPro"/>
</dbReference>
<protein>
    <recommendedName>
        <fullName evidence="1">NodB homology domain-containing protein</fullName>
    </recommendedName>
</protein>
<dbReference type="SUPFAM" id="SSF88713">
    <property type="entry name" value="Glycoside hydrolase/deacetylase"/>
    <property type="match status" value="1"/>
</dbReference>
<dbReference type="InterPro" id="IPR011330">
    <property type="entry name" value="Glyco_hydro/deAcase_b/a-brl"/>
</dbReference>
<dbReference type="GO" id="GO:0016020">
    <property type="term" value="C:membrane"/>
    <property type="evidence" value="ECO:0007669"/>
    <property type="project" value="TreeGrafter"/>
</dbReference>
<sequence length="328" mass="37222">MNRSLWAAFLFAGLLLLFVIPFLKPVHVYLQSMKATALSGEHNHAEWKNDPLWVQIQSLAERVDQPAENARIDPVWKAIPGYNGLVVDREVTYQLAKSRSSQPIQLIYQELPPQIDLKQLPPAPIYRGNPQKPMVGLMINVAWGEEHLPAMLEILREEQVKATFFLDGSWAKKNPEWVKAIDQQGHEIGNHAYSHPAMSKLNESEMERQISQTNQVIEQVIGNKPRYFAPPSGDFNQQVVEVAHRQGMLTILWTLDTVDWKKPAPELILKRIVPEVSNGNLILMHPTSPTVQALKPMIRQIRSKKLLLGTVSDVLSPARVDVVRLPEF</sequence>
<proteinExistence type="predicted"/>
<evidence type="ECO:0000259" key="1">
    <source>
        <dbReference type="PROSITE" id="PS51677"/>
    </source>
</evidence>